<evidence type="ECO:0000256" key="2">
    <source>
        <dbReference type="PROSITE-ProRule" id="PRU00176"/>
    </source>
</evidence>
<dbReference type="SMART" id="SM00360">
    <property type="entry name" value="RRM"/>
    <property type="match status" value="1"/>
</dbReference>
<protein>
    <submittedName>
        <fullName evidence="5">Boule</fullName>
    </submittedName>
</protein>
<dbReference type="InterPro" id="IPR035979">
    <property type="entry name" value="RBD_domain_sf"/>
</dbReference>
<dbReference type="InterPro" id="IPR000504">
    <property type="entry name" value="RRM_dom"/>
</dbReference>
<dbReference type="GO" id="GO:0003723">
    <property type="term" value="F:RNA binding"/>
    <property type="evidence" value="ECO:0007669"/>
    <property type="project" value="UniProtKB-UniRule"/>
</dbReference>
<proteinExistence type="predicted"/>
<dbReference type="Proteomes" id="UP000186922">
    <property type="component" value="Unassembled WGS sequence"/>
</dbReference>
<comment type="caution">
    <text evidence="5">The sequence shown here is derived from an EMBL/GenBank/DDBJ whole genome shotgun (WGS) entry which is preliminary data.</text>
</comment>
<name>A0A1D1VAB7_RAMVA</name>
<evidence type="ECO:0000313" key="6">
    <source>
        <dbReference type="Proteomes" id="UP000186922"/>
    </source>
</evidence>
<evidence type="ECO:0000313" key="5">
    <source>
        <dbReference type="EMBL" id="GAU95478.1"/>
    </source>
</evidence>
<dbReference type="AlphaFoldDB" id="A0A1D1VAB7"/>
<keyword evidence="1 2" id="KW-0694">RNA-binding</keyword>
<evidence type="ECO:0000259" key="4">
    <source>
        <dbReference type="PROSITE" id="PS50102"/>
    </source>
</evidence>
<accession>A0A1D1VAB7</accession>
<evidence type="ECO:0000256" key="1">
    <source>
        <dbReference type="ARBA" id="ARBA00022884"/>
    </source>
</evidence>
<feature type="region of interest" description="Disordered" evidence="3">
    <location>
        <begin position="265"/>
        <end position="292"/>
    </location>
</feature>
<sequence>MIGQSLFRIARRNSLPQVVTLCSALFVFLPFRFRSLGELEEGSGTRYQEAFKEHLDALLSTTMSSESSYASPRSYVAPPSSPAAYYPFATQVMTRGTMEDGLMWGTTPLQNKIFVGGLAEKTTEKDLREIFEKVMPVKEVKLITDRGQPARSGEPRRYAFIDVESPENAQKLLKEFITQDVELHGRKLTIGNAFRKQPPTGRLIAPPMFAPVMPVDASYFYAAANPWLQAQKGPMSPGGAYANPFYMAPAGYPYTTAPCVPMPAQPQSPRGGWIQDNGNVSPPTPSQSSQAQLYQLASQMIEQGYGVNSSPNQSFGIERPSSADRVSSYGQSLVQLQAGHVDQRPRSNGRGFIPVPAPVSVSRQSSISPYGQMTAPATYQASFPSSPGMYDKMV</sequence>
<dbReference type="SUPFAM" id="SSF54928">
    <property type="entry name" value="RNA-binding domain, RBD"/>
    <property type="match status" value="1"/>
</dbReference>
<dbReference type="EMBL" id="BDGG01000003">
    <property type="protein sequence ID" value="GAU95478.1"/>
    <property type="molecule type" value="Genomic_DNA"/>
</dbReference>
<dbReference type="PANTHER" id="PTHR11176">
    <property type="entry name" value="BOULE-RELATED"/>
    <property type="match status" value="1"/>
</dbReference>
<dbReference type="Pfam" id="PF00076">
    <property type="entry name" value="RRM_1"/>
    <property type="match status" value="1"/>
</dbReference>
<dbReference type="PANTHER" id="PTHR11176:SF57">
    <property type="entry name" value="PROTEIN BOULE"/>
    <property type="match status" value="1"/>
</dbReference>
<dbReference type="InterPro" id="IPR012677">
    <property type="entry name" value="Nucleotide-bd_a/b_plait_sf"/>
</dbReference>
<dbReference type="OrthoDB" id="762982at2759"/>
<evidence type="ECO:0000256" key="3">
    <source>
        <dbReference type="SAM" id="MobiDB-lite"/>
    </source>
</evidence>
<keyword evidence="6" id="KW-1185">Reference proteome</keyword>
<dbReference type="Gene3D" id="3.30.70.330">
    <property type="match status" value="1"/>
</dbReference>
<feature type="domain" description="RRM" evidence="4">
    <location>
        <begin position="111"/>
        <end position="195"/>
    </location>
</feature>
<organism evidence="5 6">
    <name type="scientific">Ramazzottius varieornatus</name>
    <name type="common">Water bear</name>
    <name type="synonym">Tardigrade</name>
    <dbReference type="NCBI Taxonomy" id="947166"/>
    <lineage>
        <taxon>Eukaryota</taxon>
        <taxon>Metazoa</taxon>
        <taxon>Ecdysozoa</taxon>
        <taxon>Tardigrada</taxon>
        <taxon>Eutardigrada</taxon>
        <taxon>Parachela</taxon>
        <taxon>Hypsibioidea</taxon>
        <taxon>Ramazzottiidae</taxon>
        <taxon>Ramazzottius</taxon>
    </lineage>
</organism>
<dbReference type="STRING" id="947166.A0A1D1VAB7"/>
<reference evidence="5 6" key="1">
    <citation type="journal article" date="2016" name="Nat. Commun.">
        <title>Extremotolerant tardigrade genome and improved radiotolerance of human cultured cells by tardigrade-unique protein.</title>
        <authorList>
            <person name="Hashimoto T."/>
            <person name="Horikawa D.D."/>
            <person name="Saito Y."/>
            <person name="Kuwahara H."/>
            <person name="Kozuka-Hata H."/>
            <person name="Shin-I T."/>
            <person name="Minakuchi Y."/>
            <person name="Ohishi K."/>
            <person name="Motoyama A."/>
            <person name="Aizu T."/>
            <person name="Enomoto A."/>
            <person name="Kondo K."/>
            <person name="Tanaka S."/>
            <person name="Hara Y."/>
            <person name="Koshikawa S."/>
            <person name="Sagara H."/>
            <person name="Miura T."/>
            <person name="Yokobori S."/>
            <person name="Miyagawa K."/>
            <person name="Suzuki Y."/>
            <person name="Kubo T."/>
            <person name="Oyama M."/>
            <person name="Kohara Y."/>
            <person name="Fujiyama A."/>
            <person name="Arakawa K."/>
            <person name="Katayama T."/>
            <person name="Toyoda A."/>
            <person name="Kunieda T."/>
        </authorList>
    </citation>
    <scope>NUCLEOTIDE SEQUENCE [LARGE SCALE GENOMIC DNA]</scope>
    <source>
        <strain evidence="5 6">YOKOZUNA-1</strain>
    </source>
</reference>
<gene>
    <name evidence="5" type="primary">RvY_07090-1</name>
    <name evidence="5" type="synonym">RvY_07090.1</name>
    <name evidence="5" type="ORF">RvY_07090</name>
</gene>
<dbReference type="PROSITE" id="PS50102">
    <property type="entry name" value="RRM"/>
    <property type="match status" value="1"/>
</dbReference>